<dbReference type="Proteomes" id="UP000198122">
    <property type="component" value="Unassembled WGS sequence"/>
</dbReference>
<reference evidence="3 4" key="1">
    <citation type="submission" date="2017-06" db="EMBL/GenBank/DDBJ databases">
        <authorList>
            <person name="Kim H.J."/>
            <person name="Triplett B.A."/>
        </authorList>
    </citation>
    <scope>NUCLEOTIDE SEQUENCE [LARGE SCALE GENOMIC DNA]</scope>
    <source>
        <strain evidence="3 4">DSM 22179</strain>
    </source>
</reference>
<protein>
    <submittedName>
        <fullName evidence="3">Uncharacterized protein</fullName>
    </submittedName>
</protein>
<dbReference type="RefSeq" id="WP_088817665.1">
    <property type="nucleotide sequence ID" value="NZ_FYEZ01000001.1"/>
</dbReference>
<feature type="compositionally biased region" description="Acidic residues" evidence="2">
    <location>
        <begin position="123"/>
        <end position="134"/>
    </location>
</feature>
<sequence>MTENTTMTRREQRVQRLADLVAERKAFEAELAAKQAAIEAEERAAAKAVKDALKHAGEARCAAMEELYELFGIEEEVTEKTAKDGTVRRVRKDRDEAKRAARLVEAVVALKARGAASEASLEQAEEPVLEDGETVADGGVHEDDDEPEEREDAHERGFSVYGA</sequence>
<organism evidence="3 4">
    <name type="scientific">Kytococcus aerolatus</name>
    <dbReference type="NCBI Taxonomy" id="592308"/>
    <lineage>
        <taxon>Bacteria</taxon>
        <taxon>Bacillati</taxon>
        <taxon>Actinomycetota</taxon>
        <taxon>Actinomycetes</taxon>
        <taxon>Micrococcales</taxon>
        <taxon>Kytococcaceae</taxon>
        <taxon>Kytococcus</taxon>
    </lineage>
</organism>
<keyword evidence="4" id="KW-1185">Reference proteome</keyword>
<proteinExistence type="predicted"/>
<evidence type="ECO:0000256" key="2">
    <source>
        <dbReference type="SAM" id="MobiDB-lite"/>
    </source>
</evidence>
<evidence type="ECO:0000256" key="1">
    <source>
        <dbReference type="SAM" id="Coils"/>
    </source>
</evidence>
<feature type="region of interest" description="Disordered" evidence="2">
    <location>
        <begin position="114"/>
        <end position="163"/>
    </location>
</feature>
<dbReference type="EMBL" id="FYEZ01000001">
    <property type="protein sequence ID" value="SNC62482.1"/>
    <property type="molecule type" value="Genomic_DNA"/>
</dbReference>
<evidence type="ECO:0000313" key="3">
    <source>
        <dbReference type="EMBL" id="SNC62482.1"/>
    </source>
</evidence>
<evidence type="ECO:0000313" key="4">
    <source>
        <dbReference type="Proteomes" id="UP000198122"/>
    </source>
</evidence>
<keyword evidence="1" id="KW-0175">Coiled coil</keyword>
<feature type="coiled-coil region" evidence="1">
    <location>
        <begin position="17"/>
        <end position="44"/>
    </location>
</feature>
<name>A0A212T8Y2_9MICO</name>
<accession>A0A212T8Y2</accession>
<gene>
    <name evidence="3" type="ORF">SAMN05445756_0705</name>
</gene>
<dbReference type="AlphaFoldDB" id="A0A212T8Y2"/>